<organism evidence="2 3">
    <name type="scientific">Tumebacillus avium</name>
    <dbReference type="NCBI Taxonomy" id="1903704"/>
    <lineage>
        <taxon>Bacteria</taxon>
        <taxon>Bacillati</taxon>
        <taxon>Bacillota</taxon>
        <taxon>Bacilli</taxon>
        <taxon>Bacillales</taxon>
        <taxon>Alicyclobacillaceae</taxon>
        <taxon>Tumebacillus</taxon>
    </lineage>
</organism>
<dbReference type="KEGG" id="tum:CBW65_18780"/>
<dbReference type="OrthoDB" id="2991520at2"/>
<keyword evidence="1" id="KW-0812">Transmembrane</keyword>
<keyword evidence="3" id="KW-1185">Reference proteome</keyword>
<dbReference type="RefSeq" id="WP_087458137.1">
    <property type="nucleotide sequence ID" value="NZ_CP021434.1"/>
</dbReference>
<reference evidence="3" key="1">
    <citation type="submission" date="2017-05" db="EMBL/GenBank/DDBJ databases">
        <authorList>
            <person name="Sung H."/>
        </authorList>
    </citation>
    <scope>NUCLEOTIDE SEQUENCE [LARGE SCALE GENOMIC DNA]</scope>
    <source>
        <strain evidence="3">AR23208</strain>
    </source>
</reference>
<evidence type="ECO:0000313" key="2">
    <source>
        <dbReference type="EMBL" id="ARU62787.1"/>
    </source>
</evidence>
<dbReference type="Proteomes" id="UP000195437">
    <property type="component" value="Chromosome"/>
</dbReference>
<keyword evidence="1" id="KW-1133">Transmembrane helix</keyword>
<feature type="transmembrane region" description="Helical" evidence="1">
    <location>
        <begin position="29"/>
        <end position="48"/>
    </location>
</feature>
<sequence length="72" mass="8153">MIAALLQSATAVAVLILVQWKTLQKGDKATRWLAHFFVVLAGGIYWYTQTHVHVPHPSVWLDAVFRPWSPVN</sequence>
<dbReference type="EMBL" id="CP021434">
    <property type="protein sequence ID" value="ARU62787.1"/>
    <property type="molecule type" value="Genomic_DNA"/>
</dbReference>
<gene>
    <name evidence="2" type="ORF">CBW65_18780</name>
</gene>
<dbReference type="AlphaFoldDB" id="A0A1Y0IQT4"/>
<evidence type="ECO:0000256" key="1">
    <source>
        <dbReference type="SAM" id="Phobius"/>
    </source>
</evidence>
<evidence type="ECO:0000313" key="3">
    <source>
        <dbReference type="Proteomes" id="UP000195437"/>
    </source>
</evidence>
<keyword evidence="1" id="KW-0472">Membrane</keyword>
<protein>
    <submittedName>
        <fullName evidence="2">Uncharacterized protein</fullName>
    </submittedName>
</protein>
<accession>A0A1Y0IQT4</accession>
<name>A0A1Y0IQT4_9BACL</name>
<proteinExistence type="predicted"/>